<keyword evidence="2" id="KW-0723">Serine/threonine-protein kinase</keyword>
<dbReference type="InterPro" id="IPR051334">
    <property type="entry name" value="SRPK"/>
</dbReference>
<evidence type="ECO:0000259" key="9">
    <source>
        <dbReference type="PROSITE" id="PS50011"/>
    </source>
</evidence>
<dbReference type="GO" id="GO:0050684">
    <property type="term" value="P:regulation of mRNA processing"/>
    <property type="evidence" value="ECO:0007669"/>
    <property type="project" value="TreeGrafter"/>
</dbReference>
<feature type="domain" description="Protein kinase" evidence="9">
    <location>
        <begin position="13"/>
        <end position="403"/>
    </location>
</feature>
<dbReference type="GO" id="GO:0004674">
    <property type="term" value="F:protein serine/threonine kinase activity"/>
    <property type="evidence" value="ECO:0007669"/>
    <property type="project" value="UniProtKB-KW"/>
</dbReference>
<name>A0A165XKB3_9AGAM</name>
<keyword evidence="5 10" id="KW-0418">Kinase</keyword>
<dbReference type="SMART" id="SM00220">
    <property type="entry name" value="S_TKc"/>
    <property type="match status" value="1"/>
</dbReference>
<evidence type="ECO:0000256" key="7">
    <source>
        <dbReference type="ARBA" id="ARBA00047899"/>
    </source>
</evidence>
<dbReference type="AlphaFoldDB" id="A0A165XKB3"/>
<accession>A0A165XKB3</accession>
<dbReference type="Gene3D" id="1.10.510.10">
    <property type="entry name" value="Transferase(Phosphotransferase) domain 1"/>
    <property type="match status" value="1"/>
</dbReference>
<dbReference type="STRING" id="1314776.A0A165XKB3"/>
<evidence type="ECO:0000313" key="11">
    <source>
        <dbReference type="Proteomes" id="UP000076798"/>
    </source>
</evidence>
<dbReference type="Proteomes" id="UP000076798">
    <property type="component" value="Unassembled WGS sequence"/>
</dbReference>
<keyword evidence="11" id="KW-1185">Reference proteome</keyword>
<dbReference type="PROSITE" id="PS50011">
    <property type="entry name" value="PROTEIN_KINASE_DOM"/>
    <property type="match status" value="1"/>
</dbReference>
<evidence type="ECO:0000256" key="2">
    <source>
        <dbReference type="ARBA" id="ARBA00022527"/>
    </source>
</evidence>
<evidence type="ECO:0000256" key="5">
    <source>
        <dbReference type="ARBA" id="ARBA00022777"/>
    </source>
</evidence>
<comment type="catalytic activity">
    <reaction evidence="7">
        <text>L-threonyl-[protein] + ATP = O-phospho-L-threonyl-[protein] + ADP + H(+)</text>
        <dbReference type="Rhea" id="RHEA:46608"/>
        <dbReference type="Rhea" id="RHEA-COMP:11060"/>
        <dbReference type="Rhea" id="RHEA-COMP:11605"/>
        <dbReference type="ChEBI" id="CHEBI:15378"/>
        <dbReference type="ChEBI" id="CHEBI:30013"/>
        <dbReference type="ChEBI" id="CHEBI:30616"/>
        <dbReference type="ChEBI" id="CHEBI:61977"/>
        <dbReference type="ChEBI" id="CHEBI:456216"/>
        <dbReference type="EC" id="2.7.11.1"/>
    </reaction>
</comment>
<keyword evidence="4" id="KW-0547">Nucleotide-binding</keyword>
<dbReference type="GO" id="GO:0000245">
    <property type="term" value="P:spliceosomal complex assembly"/>
    <property type="evidence" value="ECO:0007669"/>
    <property type="project" value="TreeGrafter"/>
</dbReference>
<dbReference type="Pfam" id="PF00069">
    <property type="entry name" value="Pkinase"/>
    <property type="match status" value="1"/>
</dbReference>
<sequence length="410" mass="47176">MSSITTSSKRRDFERLGDYRPGGYHPIHLGDVISHKQDLITRQYRVLYKLDHDDISTEWLGQRLDNDLYVVLNIGIARLRRGREDDLAVTLGALPSAPAQGSEHILRYLDHFELSGPNGIHTVFVSNLRWPIDHPGVRLQWDTRVLAYQCCLALQYLHAHGFIHAGISERSFSLGMREYKPEQFEHLRLRMGLPHCRPALPDDPESDLHRIPKYLCASSALMNARRSFFADVHTSQVRILLDRFVNTSRPQETVRNPISHMRYSSPEMIIFQRSCTAKDDVWALGMTKLLLMITGDLFISPELALHDQLKLITTKLGPLPPQYWNACHPKPYELRDREQLEHSALSTWQAVRECYLSTRLRIAPTGQALERDARELENLLRSMLNYHSDQRPSMADISRHPFFSGLSSAL</sequence>
<proteinExistence type="predicted"/>
<dbReference type="PANTHER" id="PTHR47634:SF9">
    <property type="entry name" value="PROTEIN KINASE DOMAIN-CONTAINING PROTEIN-RELATED"/>
    <property type="match status" value="1"/>
</dbReference>
<evidence type="ECO:0000256" key="3">
    <source>
        <dbReference type="ARBA" id="ARBA00022679"/>
    </source>
</evidence>
<reference evidence="10 11" key="1">
    <citation type="journal article" date="2016" name="Mol. Biol. Evol.">
        <title>Comparative Genomics of Early-Diverging Mushroom-Forming Fungi Provides Insights into the Origins of Lignocellulose Decay Capabilities.</title>
        <authorList>
            <person name="Nagy L.G."/>
            <person name="Riley R."/>
            <person name="Tritt A."/>
            <person name="Adam C."/>
            <person name="Daum C."/>
            <person name="Floudas D."/>
            <person name="Sun H."/>
            <person name="Yadav J.S."/>
            <person name="Pangilinan J."/>
            <person name="Larsson K.H."/>
            <person name="Matsuura K."/>
            <person name="Barry K."/>
            <person name="Labutti K."/>
            <person name="Kuo R."/>
            <person name="Ohm R.A."/>
            <person name="Bhattacharya S.S."/>
            <person name="Shirouzu T."/>
            <person name="Yoshinaga Y."/>
            <person name="Martin F.M."/>
            <person name="Grigoriev I.V."/>
            <person name="Hibbett D.S."/>
        </authorList>
    </citation>
    <scope>NUCLEOTIDE SEQUENCE [LARGE SCALE GENOMIC DNA]</scope>
    <source>
        <strain evidence="10 11">HHB10207 ss-3</strain>
    </source>
</reference>
<keyword evidence="6" id="KW-0067">ATP-binding</keyword>
<dbReference type="EC" id="2.7.11.1" evidence="1"/>
<dbReference type="EMBL" id="KV428358">
    <property type="protein sequence ID" value="KZT32280.1"/>
    <property type="molecule type" value="Genomic_DNA"/>
</dbReference>
<evidence type="ECO:0000256" key="6">
    <source>
        <dbReference type="ARBA" id="ARBA00022840"/>
    </source>
</evidence>
<dbReference type="InterPro" id="IPR011009">
    <property type="entry name" value="Kinase-like_dom_sf"/>
</dbReference>
<dbReference type="InterPro" id="IPR000719">
    <property type="entry name" value="Prot_kinase_dom"/>
</dbReference>
<organism evidence="10 11">
    <name type="scientific">Sistotremastrum suecicum HHB10207 ss-3</name>
    <dbReference type="NCBI Taxonomy" id="1314776"/>
    <lineage>
        <taxon>Eukaryota</taxon>
        <taxon>Fungi</taxon>
        <taxon>Dikarya</taxon>
        <taxon>Basidiomycota</taxon>
        <taxon>Agaricomycotina</taxon>
        <taxon>Agaricomycetes</taxon>
        <taxon>Sistotremastrales</taxon>
        <taxon>Sistotremastraceae</taxon>
        <taxon>Sistotremastrum</taxon>
    </lineage>
</organism>
<protein>
    <recommendedName>
        <fullName evidence="1">non-specific serine/threonine protein kinase</fullName>
        <ecNumber evidence="1">2.7.11.1</ecNumber>
    </recommendedName>
</protein>
<evidence type="ECO:0000256" key="8">
    <source>
        <dbReference type="ARBA" id="ARBA00048679"/>
    </source>
</evidence>
<evidence type="ECO:0000256" key="1">
    <source>
        <dbReference type="ARBA" id="ARBA00012513"/>
    </source>
</evidence>
<keyword evidence="3" id="KW-0808">Transferase</keyword>
<dbReference type="Gene3D" id="3.30.200.20">
    <property type="entry name" value="Phosphorylase Kinase, domain 1"/>
    <property type="match status" value="1"/>
</dbReference>
<dbReference type="OrthoDB" id="5979581at2759"/>
<dbReference type="PANTHER" id="PTHR47634">
    <property type="entry name" value="PROTEIN KINASE DOMAIN-CONTAINING PROTEIN-RELATED"/>
    <property type="match status" value="1"/>
</dbReference>
<gene>
    <name evidence="10" type="ORF">SISSUDRAFT_1067064</name>
</gene>
<evidence type="ECO:0000313" key="10">
    <source>
        <dbReference type="EMBL" id="KZT32280.1"/>
    </source>
</evidence>
<dbReference type="GO" id="GO:0005524">
    <property type="term" value="F:ATP binding"/>
    <property type="evidence" value="ECO:0007669"/>
    <property type="project" value="UniProtKB-KW"/>
</dbReference>
<comment type="catalytic activity">
    <reaction evidence="8">
        <text>L-seryl-[protein] + ATP = O-phospho-L-seryl-[protein] + ADP + H(+)</text>
        <dbReference type="Rhea" id="RHEA:17989"/>
        <dbReference type="Rhea" id="RHEA-COMP:9863"/>
        <dbReference type="Rhea" id="RHEA-COMP:11604"/>
        <dbReference type="ChEBI" id="CHEBI:15378"/>
        <dbReference type="ChEBI" id="CHEBI:29999"/>
        <dbReference type="ChEBI" id="CHEBI:30616"/>
        <dbReference type="ChEBI" id="CHEBI:83421"/>
        <dbReference type="ChEBI" id="CHEBI:456216"/>
        <dbReference type="EC" id="2.7.11.1"/>
    </reaction>
</comment>
<evidence type="ECO:0000256" key="4">
    <source>
        <dbReference type="ARBA" id="ARBA00022741"/>
    </source>
</evidence>
<dbReference type="SUPFAM" id="SSF56112">
    <property type="entry name" value="Protein kinase-like (PK-like)"/>
    <property type="match status" value="1"/>
</dbReference>